<dbReference type="Proteomes" id="UP001152795">
    <property type="component" value="Unassembled WGS sequence"/>
</dbReference>
<name>A0A7D9EV10_PARCT</name>
<organism evidence="1 2">
    <name type="scientific">Paramuricea clavata</name>
    <name type="common">Red gorgonian</name>
    <name type="synonym">Violescent sea-whip</name>
    <dbReference type="NCBI Taxonomy" id="317549"/>
    <lineage>
        <taxon>Eukaryota</taxon>
        <taxon>Metazoa</taxon>
        <taxon>Cnidaria</taxon>
        <taxon>Anthozoa</taxon>
        <taxon>Octocorallia</taxon>
        <taxon>Malacalcyonacea</taxon>
        <taxon>Plexauridae</taxon>
        <taxon>Paramuricea</taxon>
    </lineage>
</organism>
<protein>
    <submittedName>
        <fullName evidence="1">Uncharacterized protein</fullName>
    </submittedName>
</protein>
<dbReference type="AlphaFoldDB" id="A0A7D9EV10"/>
<proteinExistence type="predicted"/>
<accession>A0A7D9EV10</accession>
<gene>
    <name evidence="1" type="ORF">PACLA_8A041645</name>
</gene>
<reference evidence="1" key="1">
    <citation type="submission" date="2020-04" db="EMBL/GenBank/DDBJ databases">
        <authorList>
            <person name="Alioto T."/>
            <person name="Alioto T."/>
            <person name="Gomez Garrido J."/>
        </authorList>
    </citation>
    <scope>NUCLEOTIDE SEQUENCE</scope>
    <source>
        <strain evidence="1">A484AB</strain>
    </source>
</reference>
<dbReference type="EMBL" id="CACRXK020010270">
    <property type="protein sequence ID" value="CAB4019035.1"/>
    <property type="molecule type" value="Genomic_DNA"/>
</dbReference>
<comment type="caution">
    <text evidence="1">The sequence shown here is derived from an EMBL/GenBank/DDBJ whole genome shotgun (WGS) entry which is preliminary data.</text>
</comment>
<keyword evidence="2" id="KW-1185">Reference proteome</keyword>
<evidence type="ECO:0000313" key="2">
    <source>
        <dbReference type="Proteomes" id="UP001152795"/>
    </source>
</evidence>
<feature type="non-terminal residue" evidence="1">
    <location>
        <position position="1"/>
    </location>
</feature>
<evidence type="ECO:0000313" key="1">
    <source>
        <dbReference type="EMBL" id="CAB4019035.1"/>
    </source>
</evidence>
<sequence length="145" mass="16432">MAVNNSLFESESPLPFNHLDDTAFNAVLYEFEHSPLNFDLDRLESLIFNPIEYLPSTLENSFITNLDPDLNFNELMPSNSRYMIESEVNELVTDKPCNSGMSFLHINCRSLIGNFDSYLACGLHDDAIRVLTRRGDEIALHSAAQ</sequence>